<proteinExistence type="predicted"/>
<evidence type="ECO:0000313" key="2">
    <source>
        <dbReference type="EMBL" id="PLB44411.1"/>
    </source>
</evidence>
<dbReference type="VEuPathDB" id="FungiDB:P170DRAFT_440711"/>
<dbReference type="EMBL" id="MSFO01000009">
    <property type="protein sequence ID" value="PLB44411.1"/>
    <property type="molecule type" value="Genomic_DNA"/>
</dbReference>
<keyword evidence="3" id="KW-1185">Reference proteome</keyword>
<protein>
    <submittedName>
        <fullName evidence="2">Uncharacterized protein</fullName>
    </submittedName>
</protein>
<gene>
    <name evidence="2" type="ORF">P170DRAFT_440711</name>
</gene>
<dbReference type="AlphaFoldDB" id="A0A2I2FUX7"/>
<evidence type="ECO:0000256" key="1">
    <source>
        <dbReference type="SAM" id="MobiDB-lite"/>
    </source>
</evidence>
<dbReference type="RefSeq" id="XP_024699713.1">
    <property type="nucleotide sequence ID" value="XM_024850142.1"/>
</dbReference>
<organism evidence="2 3">
    <name type="scientific">Aspergillus steynii IBT 23096</name>
    <dbReference type="NCBI Taxonomy" id="1392250"/>
    <lineage>
        <taxon>Eukaryota</taxon>
        <taxon>Fungi</taxon>
        <taxon>Dikarya</taxon>
        <taxon>Ascomycota</taxon>
        <taxon>Pezizomycotina</taxon>
        <taxon>Eurotiomycetes</taxon>
        <taxon>Eurotiomycetidae</taxon>
        <taxon>Eurotiales</taxon>
        <taxon>Aspergillaceae</taxon>
        <taxon>Aspergillus</taxon>
        <taxon>Aspergillus subgen. Circumdati</taxon>
    </lineage>
</organism>
<feature type="region of interest" description="Disordered" evidence="1">
    <location>
        <begin position="184"/>
        <end position="213"/>
    </location>
</feature>
<dbReference type="Proteomes" id="UP000234275">
    <property type="component" value="Unassembled WGS sequence"/>
</dbReference>
<dbReference type="STRING" id="1392250.A0A2I2FUX7"/>
<comment type="caution">
    <text evidence="2">The sequence shown here is derived from an EMBL/GenBank/DDBJ whole genome shotgun (WGS) entry which is preliminary data.</text>
</comment>
<name>A0A2I2FUX7_9EURO</name>
<feature type="compositionally biased region" description="Basic and acidic residues" evidence="1">
    <location>
        <begin position="188"/>
        <end position="213"/>
    </location>
</feature>
<sequence>MPNLEIEVSAQTEAALKTNLTLRCVVRTKYRSEKSPRSAVVIPWAQARVENLTGYAVRKAGQQTAGVSAELIMIHMLGLRNIIDICYDVSLDECDPGLRNEISGKFHAKQPSHLITRKNNGFWMRRDERMDTEVFERYLQMSSKDKGPWPLFMDSKHPPVYADGKRLIEYEELTSRFLPIWETPQPRKVNEGGAFEKDKPAEHDEVGQAENPH</sequence>
<dbReference type="GeneID" id="36557841"/>
<dbReference type="OrthoDB" id="4505357at2759"/>
<reference evidence="2 3" key="1">
    <citation type="submission" date="2016-12" db="EMBL/GenBank/DDBJ databases">
        <title>The genomes of Aspergillus section Nigri reveals drivers in fungal speciation.</title>
        <authorList>
            <consortium name="DOE Joint Genome Institute"/>
            <person name="Vesth T.C."/>
            <person name="Nybo J."/>
            <person name="Theobald S."/>
            <person name="Brandl J."/>
            <person name="Frisvad J.C."/>
            <person name="Nielsen K.F."/>
            <person name="Lyhne E.K."/>
            <person name="Kogle M.E."/>
            <person name="Kuo A."/>
            <person name="Riley R."/>
            <person name="Clum A."/>
            <person name="Nolan M."/>
            <person name="Lipzen A."/>
            <person name="Salamov A."/>
            <person name="Henrissat B."/>
            <person name="Wiebenga A."/>
            <person name="De Vries R.P."/>
            <person name="Grigoriev I.V."/>
            <person name="Mortensen U.H."/>
            <person name="Andersen M.R."/>
            <person name="Baker S.E."/>
        </authorList>
    </citation>
    <scope>NUCLEOTIDE SEQUENCE [LARGE SCALE GENOMIC DNA]</scope>
    <source>
        <strain evidence="2 3">IBT 23096</strain>
    </source>
</reference>
<evidence type="ECO:0000313" key="3">
    <source>
        <dbReference type="Proteomes" id="UP000234275"/>
    </source>
</evidence>
<accession>A0A2I2FUX7</accession>